<feature type="domain" description="Tryptophan synthase beta chain-like PALP" evidence="1">
    <location>
        <begin position="31"/>
        <end position="154"/>
    </location>
</feature>
<dbReference type="PANTHER" id="PTHR42937:SF1">
    <property type="entry name" value="DIAMINOPROPIONATE AMMONIA-LYASE"/>
    <property type="match status" value="1"/>
</dbReference>
<name>A0A6A6TS10_9PLEO</name>
<evidence type="ECO:0000313" key="3">
    <source>
        <dbReference type="Proteomes" id="UP000799324"/>
    </source>
</evidence>
<gene>
    <name evidence="2" type="ORF">K491DRAFT_700797</name>
</gene>
<protein>
    <submittedName>
        <fullName evidence="2">Tryptophan synthase beta subunit-like PLP-dependent enzyme</fullName>
    </submittedName>
</protein>
<evidence type="ECO:0000313" key="2">
    <source>
        <dbReference type="EMBL" id="KAF2661733.1"/>
    </source>
</evidence>
<sequence>MFTNASASTWRYDGPRPDSEVLTFHEQLPDYNVTPLVDLPDLARELGLGHILLKDESNRFGLPAFKILGASWAIYKAVASKCSLPLTVSLEELGKEAKARKLALVTCTEGNWGRATARMAKYLGVEARIFIPGEGADVVVVEGTYDDSFQAARHEAGKRDIFGRYALQVNLKTSFSYGTVIAVEPDSAACLQSSLRHGRITSLETRHTIMNGMNCGTVSYIAWPILSRGVDASVTVGDKEVHDDVQHLREQGVHVGPCGAVTLSALRKVLREDKTGSGLDEHSVVVLFSTEGARNYVVPS</sequence>
<dbReference type="Gene3D" id="3.40.50.1100">
    <property type="match status" value="1"/>
</dbReference>
<feature type="domain" description="Tryptophan synthase beta chain-like PALP" evidence="1">
    <location>
        <begin position="179"/>
        <end position="288"/>
    </location>
</feature>
<proteinExistence type="predicted"/>
<dbReference type="Proteomes" id="UP000799324">
    <property type="component" value="Unassembled WGS sequence"/>
</dbReference>
<dbReference type="PANTHER" id="PTHR42937">
    <property type="match status" value="1"/>
</dbReference>
<evidence type="ECO:0000259" key="1">
    <source>
        <dbReference type="Pfam" id="PF00291"/>
    </source>
</evidence>
<reference evidence="2" key="1">
    <citation type="journal article" date="2020" name="Stud. Mycol.">
        <title>101 Dothideomycetes genomes: a test case for predicting lifestyles and emergence of pathogens.</title>
        <authorList>
            <person name="Haridas S."/>
            <person name="Albert R."/>
            <person name="Binder M."/>
            <person name="Bloem J."/>
            <person name="Labutti K."/>
            <person name="Salamov A."/>
            <person name="Andreopoulos B."/>
            <person name="Baker S."/>
            <person name="Barry K."/>
            <person name="Bills G."/>
            <person name="Bluhm B."/>
            <person name="Cannon C."/>
            <person name="Castanera R."/>
            <person name="Culley D."/>
            <person name="Daum C."/>
            <person name="Ezra D."/>
            <person name="Gonzalez J."/>
            <person name="Henrissat B."/>
            <person name="Kuo A."/>
            <person name="Liang C."/>
            <person name="Lipzen A."/>
            <person name="Lutzoni F."/>
            <person name="Magnuson J."/>
            <person name="Mondo S."/>
            <person name="Nolan M."/>
            <person name="Ohm R."/>
            <person name="Pangilinan J."/>
            <person name="Park H.-J."/>
            <person name="Ramirez L."/>
            <person name="Alfaro M."/>
            <person name="Sun H."/>
            <person name="Tritt A."/>
            <person name="Yoshinaga Y."/>
            <person name="Zwiers L.-H."/>
            <person name="Turgeon B."/>
            <person name="Goodwin S."/>
            <person name="Spatafora J."/>
            <person name="Crous P."/>
            <person name="Grigoriev I."/>
        </authorList>
    </citation>
    <scope>NUCLEOTIDE SEQUENCE</scope>
    <source>
        <strain evidence="2">CBS 122681</strain>
    </source>
</reference>
<keyword evidence="3" id="KW-1185">Reference proteome</keyword>
<dbReference type="InterPro" id="IPR001926">
    <property type="entry name" value="TrpB-like_PALP"/>
</dbReference>
<accession>A0A6A6TS10</accession>
<dbReference type="Pfam" id="PF00291">
    <property type="entry name" value="PALP"/>
    <property type="match status" value="2"/>
</dbReference>
<dbReference type="SUPFAM" id="SSF53686">
    <property type="entry name" value="Tryptophan synthase beta subunit-like PLP-dependent enzymes"/>
    <property type="match status" value="1"/>
</dbReference>
<dbReference type="EMBL" id="MU004292">
    <property type="protein sequence ID" value="KAF2661733.1"/>
    <property type="molecule type" value="Genomic_DNA"/>
</dbReference>
<dbReference type="AlphaFoldDB" id="A0A6A6TS10"/>
<dbReference type="OrthoDB" id="10059875at2759"/>
<organism evidence="2 3">
    <name type="scientific">Lophiostoma macrostomum CBS 122681</name>
    <dbReference type="NCBI Taxonomy" id="1314788"/>
    <lineage>
        <taxon>Eukaryota</taxon>
        <taxon>Fungi</taxon>
        <taxon>Dikarya</taxon>
        <taxon>Ascomycota</taxon>
        <taxon>Pezizomycotina</taxon>
        <taxon>Dothideomycetes</taxon>
        <taxon>Pleosporomycetidae</taxon>
        <taxon>Pleosporales</taxon>
        <taxon>Lophiostomataceae</taxon>
        <taxon>Lophiostoma</taxon>
    </lineage>
</organism>
<dbReference type="InterPro" id="IPR036052">
    <property type="entry name" value="TrpB-like_PALP_sf"/>
</dbReference>